<evidence type="ECO:0000256" key="1">
    <source>
        <dbReference type="ARBA" id="ARBA00022723"/>
    </source>
</evidence>
<keyword evidence="5" id="KW-0812">Transmembrane</keyword>
<dbReference type="Pfam" id="PF14737">
    <property type="entry name" value="DUF4470"/>
    <property type="match status" value="1"/>
</dbReference>
<evidence type="ECO:0000256" key="5">
    <source>
        <dbReference type="SAM" id="Phobius"/>
    </source>
</evidence>
<proteinExistence type="predicted"/>
<name>A0A8H4VXU2_9HELO</name>
<dbReference type="SUPFAM" id="SSF144232">
    <property type="entry name" value="HIT/MYND zinc finger-like"/>
    <property type="match status" value="1"/>
</dbReference>
<comment type="caution">
    <text evidence="7">The sequence shown here is derived from an EMBL/GenBank/DDBJ whole genome shotgun (WGS) entry which is preliminary data.</text>
</comment>
<dbReference type="EMBL" id="JAAMPI010001138">
    <property type="protein sequence ID" value="KAF4626516.1"/>
    <property type="molecule type" value="Genomic_DNA"/>
</dbReference>
<evidence type="ECO:0000256" key="4">
    <source>
        <dbReference type="PROSITE-ProRule" id="PRU00134"/>
    </source>
</evidence>
<dbReference type="Pfam" id="PF01753">
    <property type="entry name" value="zf-MYND"/>
    <property type="match status" value="1"/>
</dbReference>
<dbReference type="GO" id="GO:0008270">
    <property type="term" value="F:zinc ion binding"/>
    <property type="evidence" value="ECO:0007669"/>
    <property type="project" value="UniProtKB-KW"/>
</dbReference>
<keyword evidence="5" id="KW-1133">Transmembrane helix</keyword>
<dbReference type="Proteomes" id="UP000566819">
    <property type="component" value="Unassembled WGS sequence"/>
</dbReference>
<sequence>MATQQSLLIQVPCANTERFVEGKRSPCLNSAGNACSRCHLVQYCGRKCQIAHWGIHKLDCNSALRKSTWKPAWEVENREPTFIIDDGGGQPYFTTFGAVKYLWGNMPALDMLRATKNERDQLPDNLRLLFAGDIRNVVKTISELTTKFGGKCEVVVNDRDFDIVARNAILLLSALVFEPMMAAPIMIHIWYSALIPKKFYRLLQDHVLPLIEDVCAKIRAKPSEKLQSKTWTYGKRSLKLVLEKKQWDKLPFYLKVPAGLTAAKAQNIRRSVMLAPERKDYVDRTAYNRPPSWRVCFMKFREEGILAPFGMSREDFSTPNPTFYQTNNVWPMGDGSDPLSGWTLGDVLPRAPLGNTAHKDVYGRLFMFLQDVIMQFCHRIKDLNLRLTLLHLDARELPGILKGSGVGLGSNSFDRIEVSNITDGGFLGTYQTLKTFAPLLKRPTENRHATIIGLFLNAVHEVATPVDEFVNFGSETDRLSRYITVNSSLLSSNTNSAAVLQMIEARAIFRNYDPLFDRYMQELDFPGIAREVGLVLKGRNTVVEKWPLKLREGATQQEFDVLQASSHLGNERYVEWKVAA</sequence>
<dbReference type="OrthoDB" id="5282002at2759"/>
<dbReference type="PROSITE" id="PS50865">
    <property type="entry name" value="ZF_MYND_2"/>
    <property type="match status" value="1"/>
</dbReference>
<evidence type="ECO:0000313" key="8">
    <source>
        <dbReference type="Proteomes" id="UP000566819"/>
    </source>
</evidence>
<dbReference type="InterPro" id="IPR027974">
    <property type="entry name" value="DUF4470"/>
</dbReference>
<keyword evidence="8" id="KW-1185">Reference proteome</keyword>
<keyword evidence="1" id="KW-0479">Metal-binding</keyword>
<evidence type="ECO:0000256" key="2">
    <source>
        <dbReference type="ARBA" id="ARBA00022771"/>
    </source>
</evidence>
<evidence type="ECO:0000313" key="7">
    <source>
        <dbReference type="EMBL" id="KAF4626516.1"/>
    </source>
</evidence>
<reference evidence="7 8" key="1">
    <citation type="submission" date="2020-03" db="EMBL/GenBank/DDBJ databases">
        <title>Draft Genome Sequence of Cudoniella acicularis.</title>
        <authorList>
            <person name="Buettner E."/>
            <person name="Kellner H."/>
        </authorList>
    </citation>
    <scope>NUCLEOTIDE SEQUENCE [LARGE SCALE GENOMIC DNA]</scope>
    <source>
        <strain evidence="7 8">DSM 108380</strain>
    </source>
</reference>
<keyword evidence="2 4" id="KW-0863">Zinc-finger</keyword>
<dbReference type="Gene3D" id="6.10.140.2220">
    <property type="match status" value="1"/>
</dbReference>
<feature type="domain" description="MYND-type" evidence="6">
    <location>
        <begin position="13"/>
        <end position="60"/>
    </location>
</feature>
<evidence type="ECO:0000259" key="6">
    <source>
        <dbReference type="PROSITE" id="PS50865"/>
    </source>
</evidence>
<evidence type="ECO:0000256" key="3">
    <source>
        <dbReference type="ARBA" id="ARBA00022833"/>
    </source>
</evidence>
<gene>
    <name evidence="7" type="ORF">G7Y89_g11646</name>
</gene>
<organism evidence="7 8">
    <name type="scientific">Cudoniella acicularis</name>
    <dbReference type="NCBI Taxonomy" id="354080"/>
    <lineage>
        <taxon>Eukaryota</taxon>
        <taxon>Fungi</taxon>
        <taxon>Dikarya</taxon>
        <taxon>Ascomycota</taxon>
        <taxon>Pezizomycotina</taxon>
        <taxon>Leotiomycetes</taxon>
        <taxon>Helotiales</taxon>
        <taxon>Tricladiaceae</taxon>
        <taxon>Cudoniella</taxon>
    </lineage>
</organism>
<dbReference type="AlphaFoldDB" id="A0A8H4VXU2"/>
<dbReference type="InterPro" id="IPR002893">
    <property type="entry name" value="Znf_MYND"/>
</dbReference>
<protein>
    <recommendedName>
        <fullName evidence="6">MYND-type domain-containing protein</fullName>
    </recommendedName>
</protein>
<keyword evidence="5" id="KW-0472">Membrane</keyword>
<keyword evidence="3" id="KW-0862">Zinc</keyword>
<feature type="transmembrane region" description="Helical" evidence="5">
    <location>
        <begin position="169"/>
        <end position="191"/>
    </location>
</feature>
<accession>A0A8H4VXU2</accession>